<dbReference type="AlphaFoldDB" id="A0A0A9D268"/>
<protein>
    <submittedName>
        <fullName evidence="1">Uncharacterized protein</fullName>
    </submittedName>
</protein>
<reference evidence="1" key="2">
    <citation type="journal article" date="2015" name="Data Brief">
        <title>Shoot transcriptome of the giant reed, Arundo donax.</title>
        <authorList>
            <person name="Barrero R.A."/>
            <person name="Guerrero F.D."/>
            <person name="Moolhuijzen P."/>
            <person name="Goolsby J.A."/>
            <person name="Tidwell J."/>
            <person name="Bellgard S.E."/>
            <person name="Bellgard M.I."/>
        </authorList>
    </citation>
    <scope>NUCLEOTIDE SEQUENCE</scope>
    <source>
        <tissue evidence="1">Shoot tissue taken approximately 20 cm above the soil surface</tissue>
    </source>
</reference>
<accession>A0A0A9D268</accession>
<dbReference type="EMBL" id="GBRH01215221">
    <property type="protein sequence ID" value="JAD82674.1"/>
    <property type="molecule type" value="Transcribed_RNA"/>
</dbReference>
<name>A0A0A9D268_ARUDO</name>
<reference evidence="1" key="1">
    <citation type="submission" date="2014-09" db="EMBL/GenBank/DDBJ databases">
        <authorList>
            <person name="Magalhaes I.L.F."/>
            <person name="Oliveira U."/>
            <person name="Santos F.R."/>
            <person name="Vidigal T.H.D.A."/>
            <person name="Brescovit A.D."/>
            <person name="Santos A.J."/>
        </authorList>
    </citation>
    <scope>NUCLEOTIDE SEQUENCE</scope>
    <source>
        <tissue evidence="1">Shoot tissue taken approximately 20 cm above the soil surface</tissue>
    </source>
</reference>
<proteinExistence type="predicted"/>
<evidence type="ECO:0000313" key="1">
    <source>
        <dbReference type="EMBL" id="JAD82674.1"/>
    </source>
</evidence>
<sequence>MFSVYTSMLLRLDFTHRCSSPLPTGCPAIDVLGYSQQLLRDMCAWESPSSETQIPVDSQLKTGLVKRLLRYLGELEPPSTIRK</sequence>
<organism evidence="1">
    <name type="scientific">Arundo donax</name>
    <name type="common">Giant reed</name>
    <name type="synonym">Donax arundinaceus</name>
    <dbReference type="NCBI Taxonomy" id="35708"/>
    <lineage>
        <taxon>Eukaryota</taxon>
        <taxon>Viridiplantae</taxon>
        <taxon>Streptophyta</taxon>
        <taxon>Embryophyta</taxon>
        <taxon>Tracheophyta</taxon>
        <taxon>Spermatophyta</taxon>
        <taxon>Magnoliopsida</taxon>
        <taxon>Liliopsida</taxon>
        <taxon>Poales</taxon>
        <taxon>Poaceae</taxon>
        <taxon>PACMAD clade</taxon>
        <taxon>Arundinoideae</taxon>
        <taxon>Arundineae</taxon>
        <taxon>Arundo</taxon>
    </lineage>
</organism>